<sequence length="420" mass="46195">MTVPSFPSIPILAPWTSLTRERYSSTTTSPDLPAIAERMATTTARLEADFSKVESKIHRFPGSLRGIGGDNDRYIVPSVVAIGPYHHGAPHLHKMEEVKLAAAYYLCGASGRSTAEVYEKVRSVAGAAARGCYDADDPAVVGLGDAEFAAMMFLDGCFLLQYMVAGGDVEHDATALVLQNRMTLSTGPSIQKDIFLLENQIPWLVLDALAEFMFVDVGGFTQVGCMPDNKKNYTGVSSSWSSSAVELAEMGVVLTPRTEVWFGDMSLRRRCLYGELSLSPVFLSDVTACWLVNMAALEASTAGAARDTDGFVVSSYLSVLAMLMDRKEDVHELRRRGLVHGALSNKQALGFFKGLGQHLRFGRRYFTALEEIDSYKRHRSVRIKAYKFVYNYCKFIAAFLSVTGVLIGIFKTLLSLKRHC</sequence>
<keyword evidence="1" id="KW-0472">Membrane</keyword>
<dbReference type="InterPro" id="IPR004158">
    <property type="entry name" value="DUF247_pln"/>
</dbReference>
<keyword evidence="1" id="KW-1133">Transmembrane helix</keyword>
<organism evidence="2 3">
    <name type="scientific">Miscanthus lutarioriparius</name>
    <dbReference type="NCBI Taxonomy" id="422564"/>
    <lineage>
        <taxon>Eukaryota</taxon>
        <taxon>Viridiplantae</taxon>
        <taxon>Streptophyta</taxon>
        <taxon>Embryophyta</taxon>
        <taxon>Tracheophyta</taxon>
        <taxon>Spermatophyta</taxon>
        <taxon>Magnoliopsida</taxon>
        <taxon>Liliopsida</taxon>
        <taxon>Poales</taxon>
        <taxon>Poaceae</taxon>
        <taxon>PACMAD clade</taxon>
        <taxon>Panicoideae</taxon>
        <taxon>Andropogonodae</taxon>
        <taxon>Andropogoneae</taxon>
        <taxon>Saccharinae</taxon>
        <taxon>Miscanthus</taxon>
    </lineage>
</organism>
<accession>A0A811R8S0</accession>
<dbReference type="AlphaFoldDB" id="A0A811R8S0"/>
<evidence type="ECO:0000313" key="3">
    <source>
        <dbReference type="Proteomes" id="UP000604825"/>
    </source>
</evidence>
<dbReference type="PANTHER" id="PTHR31549">
    <property type="entry name" value="PROTEIN, PUTATIVE (DUF247)-RELATED-RELATED"/>
    <property type="match status" value="1"/>
</dbReference>
<dbReference type="OrthoDB" id="1849062at2759"/>
<keyword evidence="1" id="KW-0812">Transmembrane</keyword>
<comment type="caution">
    <text evidence="2">The sequence shown here is derived from an EMBL/GenBank/DDBJ whole genome shotgun (WGS) entry which is preliminary data.</text>
</comment>
<gene>
    <name evidence="2" type="ORF">NCGR_LOCUS49741</name>
</gene>
<evidence type="ECO:0000256" key="1">
    <source>
        <dbReference type="SAM" id="Phobius"/>
    </source>
</evidence>
<name>A0A811R8S0_9POAL</name>
<dbReference type="PANTHER" id="PTHR31549:SF244">
    <property type="entry name" value="OS08G0121500 PROTEIN"/>
    <property type="match status" value="1"/>
</dbReference>
<keyword evidence="3" id="KW-1185">Reference proteome</keyword>
<evidence type="ECO:0000313" key="2">
    <source>
        <dbReference type="EMBL" id="CAD6266436.1"/>
    </source>
</evidence>
<dbReference type="Pfam" id="PF03140">
    <property type="entry name" value="DUF247"/>
    <property type="match status" value="2"/>
</dbReference>
<proteinExistence type="predicted"/>
<feature type="transmembrane region" description="Helical" evidence="1">
    <location>
        <begin position="395"/>
        <end position="414"/>
    </location>
</feature>
<dbReference type="Proteomes" id="UP000604825">
    <property type="component" value="Unassembled WGS sequence"/>
</dbReference>
<reference evidence="2" key="1">
    <citation type="submission" date="2020-10" db="EMBL/GenBank/DDBJ databases">
        <authorList>
            <person name="Han B."/>
            <person name="Lu T."/>
            <person name="Zhao Q."/>
            <person name="Huang X."/>
            <person name="Zhao Y."/>
        </authorList>
    </citation>
    <scope>NUCLEOTIDE SEQUENCE</scope>
</reference>
<protein>
    <submittedName>
        <fullName evidence="2">Uncharacterized protein</fullName>
    </submittedName>
</protein>
<dbReference type="EMBL" id="CAJGYO010000013">
    <property type="protein sequence ID" value="CAD6266436.1"/>
    <property type="molecule type" value="Genomic_DNA"/>
</dbReference>